<evidence type="ECO:0000256" key="1">
    <source>
        <dbReference type="SAM" id="MobiDB-lite"/>
    </source>
</evidence>
<protein>
    <submittedName>
        <fullName evidence="2">Uncharacterized protein</fullName>
    </submittedName>
</protein>
<accession>A0A7J7MJ09</accession>
<keyword evidence="3" id="KW-1185">Reference proteome</keyword>
<feature type="region of interest" description="Disordered" evidence="1">
    <location>
        <begin position="97"/>
        <end position="126"/>
    </location>
</feature>
<feature type="compositionally biased region" description="Basic residues" evidence="1">
    <location>
        <begin position="97"/>
        <end position="121"/>
    </location>
</feature>
<feature type="non-terminal residue" evidence="2">
    <location>
        <position position="1"/>
    </location>
</feature>
<sequence length="443" mass="50263">MKPSETDIQQGLVQEVMINQIEAPTIGVVPAIGSSSSATEIEAIVVRVCSQLKEHGKMFHNHGKMLERILMYTVGDSTLPLRDTPLLGQYQFSTPKKITKHKREGGKGKWHKKSNANKKNKKAEEVDVPLKKKVESTKKEAFTDEQFDHVPLIQLKTLIPKIPKKGLANRVPRKRRAKFPELENIQSTAENLLQQVAPGEGLEVVKDLMVDDDVEMNLEAISSEYCGGLLKASADQTTVVSAKEQTLEVRKTEDEASQSVYLLASTDQTTIASIEEQTIKVVQTNVVISHQEEDVGETSQSKESKKEVEHNKEEVVERKVDDDGNSQNKPDSKQLEVDVTLKKRHALTEDKINERVFIMVCRMNQLYAHLYDLLLGVLLESFIQRPIFQDEKNQVDQVWSLRKDELSPEAKKDNRSTYMMIGKEIVYLNALYTVYPKQWLNIK</sequence>
<evidence type="ECO:0000313" key="3">
    <source>
        <dbReference type="Proteomes" id="UP000541444"/>
    </source>
</evidence>
<organism evidence="2 3">
    <name type="scientific">Kingdonia uniflora</name>
    <dbReference type="NCBI Taxonomy" id="39325"/>
    <lineage>
        <taxon>Eukaryota</taxon>
        <taxon>Viridiplantae</taxon>
        <taxon>Streptophyta</taxon>
        <taxon>Embryophyta</taxon>
        <taxon>Tracheophyta</taxon>
        <taxon>Spermatophyta</taxon>
        <taxon>Magnoliopsida</taxon>
        <taxon>Ranunculales</taxon>
        <taxon>Circaeasteraceae</taxon>
        <taxon>Kingdonia</taxon>
    </lineage>
</organism>
<evidence type="ECO:0000313" key="2">
    <source>
        <dbReference type="EMBL" id="KAF6154847.1"/>
    </source>
</evidence>
<reference evidence="2 3" key="1">
    <citation type="journal article" date="2020" name="IScience">
        <title>Genome Sequencing of the Endangered Kingdonia uniflora (Circaeasteraceae, Ranunculales) Reveals Potential Mechanisms of Evolutionary Specialization.</title>
        <authorList>
            <person name="Sun Y."/>
            <person name="Deng T."/>
            <person name="Zhang A."/>
            <person name="Moore M.J."/>
            <person name="Landis J.B."/>
            <person name="Lin N."/>
            <person name="Zhang H."/>
            <person name="Zhang X."/>
            <person name="Huang J."/>
            <person name="Zhang X."/>
            <person name="Sun H."/>
            <person name="Wang H."/>
        </authorList>
    </citation>
    <scope>NUCLEOTIDE SEQUENCE [LARGE SCALE GENOMIC DNA]</scope>
    <source>
        <strain evidence="2">TB1705</strain>
        <tissue evidence="2">Leaf</tissue>
    </source>
</reference>
<dbReference type="Proteomes" id="UP000541444">
    <property type="component" value="Unassembled WGS sequence"/>
</dbReference>
<dbReference type="AlphaFoldDB" id="A0A7J7MJ09"/>
<gene>
    <name evidence="2" type="ORF">GIB67_033876</name>
</gene>
<dbReference type="EMBL" id="JACGCM010001453">
    <property type="protein sequence ID" value="KAF6154847.1"/>
    <property type="molecule type" value="Genomic_DNA"/>
</dbReference>
<name>A0A7J7MJ09_9MAGN</name>
<proteinExistence type="predicted"/>
<comment type="caution">
    <text evidence="2">The sequence shown here is derived from an EMBL/GenBank/DDBJ whole genome shotgun (WGS) entry which is preliminary data.</text>
</comment>
<feature type="region of interest" description="Disordered" evidence="1">
    <location>
        <begin position="292"/>
        <end position="334"/>
    </location>
</feature>
<feature type="compositionally biased region" description="Basic and acidic residues" evidence="1">
    <location>
        <begin position="300"/>
        <end position="322"/>
    </location>
</feature>